<accession>A0A9X0AR52</accession>
<dbReference type="EMBL" id="JAPEIS010000004">
    <property type="protein sequence ID" value="KAJ8066938.1"/>
    <property type="molecule type" value="Genomic_DNA"/>
</dbReference>
<dbReference type="GO" id="GO:0003700">
    <property type="term" value="F:DNA-binding transcription factor activity"/>
    <property type="evidence" value="ECO:0007669"/>
    <property type="project" value="InterPro"/>
</dbReference>
<dbReference type="Proteomes" id="UP001152300">
    <property type="component" value="Unassembled WGS sequence"/>
</dbReference>
<feature type="compositionally biased region" description="Polar residues" evidence="1">
    <location>
        <begin position="253"/>
        <end position="264"/>
    </location>
</feature>
<evidence type="ECO:0000313" key="3">
    <source>
        <dbReference type="EMBL" id="KAJ8066938.1"/>
    </source>
</evidence>
<gene>
    <name evidence="3" type="ORF">OCU04_004320</name>
</gene>
<proteinExistence type="predicted"/>
<sequence>MSYDNLSYSTMEPLFFQEKRSNPQCFRHEDLMDIENSWMENIDPLLRQAQIGSPDFDYQQDLPQQPLQRFITEPGRAFFTTDATMTHFNSFSRPLPRAFEPVGVFPQDSRTRMISPSPSQELSSNCSSARSPGTETDWYHDGLYSSHGQDDYNLPITTHTTPTQRFTDIWTQSLQPAGYPCVNLSDVQAFADPQEIKFEVDESYTDMDMHADYAIQASESGSHKFASHILHYRDEGLGASIRDAASPQAVSMKASNNDNTSTTSDADVDAEGEDVDVDTNVEVDNEAEIDPELLPPDIDIEEGEPSDAEYTPRPSTRNPRKRTSTTKSISPPNTKRHRISKPSSTSKSSSKTSLGNLSCKQCCQTGFKDTTTLQRHIASSHTRAFICVFDFAGCNSTFASKNEWKRHVSSQHLNLQAWVCTLGSCGKVPLSSHSSSMRKGPEREMHMEKIQRGYEVKGAEFNRKDLFTQHLRRMHAPFEVKRKGKLNREWEERVKGLQRSCERVRREAPGRLGCPVRGCGMAGGATGTWFEGKTCWDERMEHLGKHLERLSGNSGTSERMGTNTRMETATQPQKIHQENDPLFLEWAVQQKIIERGHRGEWKLCAGTMGSGWARKRFVGSAEGIDGSVEGDVRVKMEYGGSELGGEDEDEDAEGEDEDEDG</sequence>
<comment type="caution">
    <text evidence="3">The sequence shown here is derived from an EMBL/GenBank/DDBJ whole genome shotgun (WGS) entry which is preliminary data.</text>
</comment>
<feature type="region of interest" description="Disordered" evidence="1">
    <location>
        <begin position="637"/>
        <end position="661"/>
    </location>
</feature>
<feature type="region of interest" description="Disordered" evidence="1">
    <location>
        <begin position="549"/>
        <end position="574"/>
    </location>
</feature>
<feature type="compositionally biased region" description="Polar residues" evidence="1">
    <location>
        <begin position="551"/>
        <end position="574"/>
    </location>
</feature>
<reference evidence="3" key="1">
    <citation type="submission" date="2022-11" db="EMBL/GenBank/DDBJ databases">
        <title>Genome Resource of Sclerotinia nivalis Strain SnTB1, a Plant Pathogen Isolated from American Ginseng.</title>
        <authorList>
            <person name="Fan S."/>
        </authorList>
    </citation>
    <scope>NUCLEOTIDE SEQUENCE</scope>
    <source>
        <strain evidence="3">SnTB1</strain>
    </source>
</reference>
<feature type="domain" description="C2H2-type" evidence="2">
    <location>
        <begin position="359"/>
        <end position="381"/>
    </location>
</feature>
<organism evidence="3 4">
    <name type="scientific">Sclerotinia nivalis</name>
    <dbReference type="NCBI Taxonomy" id="352851"/>
    <lineage>
        <taxon>Eukaryota</taxon>
        <taxon>Fungi</taxon>
        <taxon>Dikarya</taxon>
        <taxon>Ascomycota</taxon>
        <taxon>Pezizomycotina</taxon>
        <taxon>Leotiomycetes</taxon>
        <taxon>Helotiales</taxon>
        <taxon>Sclerotiniaceae</taxon>
        <taxon>Sclerotinia</taxon>
    </lineage>
</organism>
<dbReference type="AlphaFoldDB" id="A0A9X0AR52"/>
<protein>
    <recommendedName>
        <fullName evidence="2">C2H2-type domain-containing protein</fullName>
    </recommendedName>
</protein>
<dbReference type="InterPro" id="IPR013087">
    <property type="entry name" value="Znf_C2H2_type"/>
</dbReference>
<feature type="region of interest" description="Disordered" evidence="1">
    <location>
        <begin position="112"/>
        <end position="131"/>
    </location>
</feature>
<dbReference type="Gene3D" id="3.30.160.60">
    <property type="entry name" value="Classic Zinc Finger"/>
    <property type="match status" value="1"/>
</dbReference>
<dbReference type="OrthoDB" id="5388486at2759"/>
<name>A0A9X0AR52_9HELO</name>
<evidence type="ECO:0000259" key="2">
    <source>
        <dbReference type="PROSITE" id="PS00028"/>
    </source>
</evidence>
<evidence type="ECO:0000256" key="1">
    <source>
        <dbReference type="SAM" id="MobiDB-lite"/>
    </source>
</evidence>
<feature type="compositionally biased region" description="Acidic residues" evidence="1">
    <location>
        <begin position="266"/>
        <end position="291"/>
    </location>
</feature>
<evidence type="ECO:0000313" key="4">
    <source>
        <dbReference type="Proteomes" id="UP001152300"/>
    </source>
</evidence>
<feature type="compositionally biased region" description="Acidic residues" evidence="1">
    <location>
        <begin position="644"/>
        <end position="661"/>
    </location>
</feature>
<dbReference type="PROSITE" id="PS00028">
    <property type="entry name" value="ZINC_FINGER_C2H2_1"/>
    <property type="match status" value="1"/>
</dbReference>
<dbReference type="PANTHER" id="PTHR23225">
    <property type="entry name" value="ZINC FINGER PROTEIN"/>
    <property type="match status" value="1"/>
</dbReference>
<feature type="compositionally biased region" description="Low complexity" evidence="1">
    <location>
        <begin position="341"/>
        <end position="353"/>
    </location>
</feature>
<dbReference type="InterPro" id="IPR039970">
    <property type="entry name" value="TF_Grauzone"/>
</dbReference>
<keyword evidence="4" id="KW-1185">Reference proteome</keyword>
<feature type="region of interest" description="Disordered" evidence="1">
    <location>
        <begin position="248"/>
        <end position="357"/>
    </location>
</feature>
<dbReference type="PANTHER" id="PTHR23225:SF2">
    <property type="entry name" value="AT09679P-RELATED"/>
    <property type="match status" value="1"/>
</dbReference>
<feature type="compositionally biased region" description="Acidic residues" evidence="1">
    <location>
        <begin position="298"/>
        <end position="307"/>
    </location>
</feature>